<evidence type="ECO:0000313" key="3">
    <source>
        <dbReference type="Proteomes" id="UP001596001"/>
    </source>
</evidence>
<dbReference type="InterPro" id="IPR031982">
    <property type="entry name" value="PilE-like"/>
</dbReference>
<accession>A0ABV9QA03</accession>
<dbReference type="PROSITE" id="PS00409">
    <property type="entry name" value="PROKAR_NTER_METHYL"/>
    <property type="match status" value="1"/>
</dbReference>
<sequence length="156" mass="16923">MKNKKSLSQYQGFTLIELMIVVVIVAILAAVAYPSYQSSLQKSRRAEARAQLLEVAQFMQRFYSQNDRYDQTNAATPQAVAIPSVMAVAPKGAASGTQNYNIGFQANTLTRSAYTLEAVPRSGGFMATDKCGTLRINSVGARSITGTGATVEECWR</sequence>
<evidence type="ECO:0000256" key="1">
    <source>
        <dbReference type="SAM" id="Phobius"/>
    </source>
</evidence>
<dbReference type="InterPro" id="IPR045584">
    <property type="entry name" value="Pilin-like"/>
</dbReference>
<comment type="caution">
    <text evidence="2">The sequence shown here is derived from an EMBL/GenBank/DDBJ whole genome shotgun (WGS) entry which is preliminary data.</text>
</comment>
<dbReference type="SUPFAM" id="SSF54523">
    <property type="entry name" value="Pili subunits"/>
    <property type="match status" value="1"/>
</dbReference>
<dbReference type="NCBIfam" id="TIGR02532">
    <property type="entry name" value="IV_pilin_GFxxxE"/>
    <property type="match status" value="1"/>
</dbReference>
<feature type="transmembrane region" description="Helical" evidence="1">
    <location>
        <begin position="12"/>
        <end position="36"/>
    </location>
</feature>
<proteinExistence type="predicted"/>
<evidence type="ECO:0000313" key="2">
    <source>
        <dbReference type="EMBL" id="MFC4787905.1"/>
    </source>
</evidence>
<protein>
    <submittedName>
        <fullName evidence="2">Type IV pilin protein</fullName>
    </submittedName>
</protein>
<dbReference type="EMBL" id="JBHSHJ010000002">
    <property type="protein sequence ID" value="MFC4787905.1"/>
    <property type="molecule type" value="Genomic_DNA"/>
</dbReference>
<dbReference type="PANTHER" id="PTHR30093">
    <property type="entry name" value="GENERAL SECRETION PATHWAY PROTEIN G"/>
    <property type="match status" value="1"/>
</dbReference>
<organism evidence="2 3">
    <name type="scientific">Giesbergeria sinuosa</name>
    <dbReference type="NCBI Taxonomy" id="80883"/>
    <lineage>
        <taxon>Bacteria</taxon>
        <taxon>Pseudomonadati</taxon>
        <taxon>Pseudomonadota</taxon>
        <taxon>Betaproteobacteria</taxon>
        <taxon>Burkholderiales</taxon>
        <taxon>Comamonadaceae</taxon>
        <taxon>Giesbergeria</taxon>
    </lineage>
</organism>
<dbReference type="Proteomes" id="UP001596001">
    <property type="component" value="Unassembled WGS sequence"/>
</dbReference>
<keyword evidence="1" id="KW-0472">Membrane</keyword>
<keyword evidence="1" id="KW-1133">Transmembrane helix</keyword>
<dbReference type="PANTHER" id="PTHR30093:SF47">
    <property type="entry name" value="TYPE IV PILUS NON-CORE MINOR PILIN PILE"/>
    <property type="match status" value="1"/>
</dbReference>
<keyword evidence="1" id="KW-0812">Transmembrane</keyword>
<dbReference type="Gene3D" id="3.30.700.10">
    <property type="entry name" value="Glycoprotein, Type 4 Pilin"/>
    <property type="match status" value="1"/>
</dbReference>
<dbReference type="RefSeq" id="WP_382429822.1">
    <property type="nucleotide sequence ID" value="NZ_JBHSHJ010000002.1"/>
</dbReference>
<gene>
    <name evidence="2" type="ORF">ACFO6X_02705</name>
</gene>
<reference evidence="3" key="1">
    <citation type="journal article" date="2019" name="Int. J. Syst. Evol. Microbiol.">
        <title>The Global Catalogue of Microorganisms (GCM) 10K type strain sequencing project: providing services to taxonomists for standard genome sequencing and annotation.</title>
        <authorList>
            <consortium name="The Broad Institute Genomics Platform"/>
            <consortium name="The Broad Institute Genome Sequencing Center for Infectious Disease"/>
            <person name="Wu L."/>
            <person name="Ma J."/>
        </authorList>
    </citation>
    <scope>NUCLEOTIDE SEQUENCE [LARGE SCALE GENOMIC DNA]</scope>
    <source>
        <strain evidence="3">CCUG 49452</strain>
    </source>
</reference>
<dbReference type="Pfam" id="PF16732">
    <property type="entry name" value="ComP_DUS"/>
    <property type="match status" value="1"/>
</dbReference>
<name>A0ABV9QA03_9BURK</name>
<keyword evidence="3" id="KW-1185">Reference proteome</keyword>
<dbReference type="InterPro" id="IPR012902">
    <property type="entry name" value="N_methyl_site"/>
</dbReference>
<dbReference type="Pfam" id="PF07963">
    <property type="entry name" value="N_methyl"/>
    <property type="match status" value="1"/>
</dbReference>